<accession>A0A2X0IR26</accession>
<dbReference type="EMBL" id="QKYN01000035">
    <property type="protein sequence ID" value="RAG86013.1"/>
    <property type="molecule type" value="Genomic_DNA"/>
</dbReference>
<dbReference type="Proteomes" id="UP000248889">
    <property type="component" value="Unassembled WGS sequence"/>
</dbReference>
<proteinExistence type="predicted"/>
<comment type="caution">
    <text evidence="1">The sequence shown here is derived from an EMBL/GenBank/DDBJ whole genome shotgun (WGS) entry which is preliminary data.</text>
</comment>
<gene>
    <name evidence="1" type="ORF">DN069_08930</name>
</gene>
<protein>
    <submittedName>
        <fullName evidence="1">Uncharacterized protein</fullName>
    </submittedName>
</protein>
<reference evidence="1 2" key="1">
    <citation type="submission" date="2018-06" db="EMBL/GenBank/DDBJ databases">
        <title>Streptacidiphilus pinicola sp. nov., isolated from pine grove soil.</title>
        <authorList>
            <person name="Roh S.G."/>
            <person name="Park S."/>
            <person name="Kim M.-K."/>
            <person name="Yun B.-R."/>
            <person name="Park J."/>
            <person name="Kim M.J."/>
            <person name="Kim Y.S."/>
            <person name="Kim S.B."/>
        </authorList>
    </citation>
    <scope>NUCLEOTIDE SEQUENCE [LARGE SCALE GENOMIC DNA]</scope>
    <source>
        <strain evidence="1 2">MMS16-CNU450</strain>
    </source>
</reference>
<evidence type="ECO:0000313" key="1">
    <source>
        <dbReference type="EMBL" id="RAG86013.1"/>
    </source>
</evidence>
<organism evidence="1 2">
    <name type="scientific">Streptacidiphilus pinicola</name>
    <dbReference type="NCBI Taxonomy" id="2219663"/>
    <lineage>
        <taxon>Bacteria</taxon>
        <taxon>Bacillati</taxon>
        <taxon>Actinomycetota</taxon>
        <taxon>Actinomycetes</taxon>
        <taxon>Kitasatosporales</taxon>
        <taxon>Streptomycetaceae</taxon>
        <taxon>Streptacidiphilus</taxon>
    </lineage>
</organism>
<sequence length="66" mass="7055">MASEEYCESPDVAALPPQERWQAAPGDAVAACTQCDEPTRFRADAPGAVLCPRCEWQQAQRGACSG</sequence>
<dbReference type="OrthoDB" id="3855639at2"/>
<dbReference type="RefSeq" id="WP_111500328.1">
    <property type="nucleotide sequence ID" value="NZ_QKYN01000035.1"/>
</dbReference>
<evidence type="ECO:0000313" key="2">
    <source>
        <dbReference type="Proteomes" id="UP000248889"/>
    </source>
</evidence>
<keyword evidence="2" id="KW-1185">Reference proteome</keyword>
<dbReference type="AlphaFoldDB" id="A0A2X0IR26"/>
<name>A0A2X0IR26_9ACTN</name>